<proteinExistence type="predicted"/>
<reference evidence="1" key="1">
    <citation type="journal article" date="2014" name="Front. Microbiol.">
        <title>High frequency of phylogenetically diverse reductive dehalogenase-homologous genes in deep subseafloor sedimentary metagenomes.</title>
        <authorList>
            <person name="Kawai M."/>
            <person name="Futagami T."/>
            <person name="Toyoda A."/>
            <person name="Takaki Y."/>
            <person name="Nishi S."/>
            <person name="Hori S."/>
            <person name="Arai W."/>
            <person name="Tsubouchi T."/>
            <person name="Morono Y."/>
            <person name="Uchiyama I."/>
            <person name="Ito T."/>
            <person name="Fujiyama A."/>
            <person name="Inagaki F."/>
            <person name="Takami H."/>
        </authorList>
    </citation>
    <scope>NUCLEOTIDE SEQUENCE</scope>
    <source>
        <strain evidence="1">Expedition CK06-06</strain>
    </source>
</reference>
<feature type="non-terminal residue" evidence="1">
    <location>
        <position position="196"/>
    </location>
</feature>
<evidence type="ECO:0000313" key="1">
    <source>
        <dbReference type="EMBL" id="GAG49102.1"/>
    </source>
</evidence>
<dbReference type="Gene3D" id="2.115.10.20">
    <property type="entry name" value="Glycosyl hydrolase domain, family 43"/>
    <property type="match status" value="1"/>
</dbReference>
<accession>X0YQD8</accession>
<comment type="caution">
    <text evidence="1">The sequence shown here is derived from an EMBL/GenBank/DDBJ whole genome shotgun (WGS) entry which is preliminary data.</text>
</comment>
<gene>
    <name evidence="1" type="ORF">S01H1_82328</name>
</gene>
<evidence type="ECO:0008006" key="2">
    <source>
        <dbReference type="Google" id="ProtNLM"/>
    </source>
</evidence>
<dbReference type="SUPFAM" id="SSF75005">
    <property type="entry name" value="Arabinanase/levansucrase/invertase"/>
    <property type="match status" value="1"/>
</dbReference>
<feature type="non-terminal residue" evidence="1">
    <location>
        <position position="1"/>
    </location>
</feature>
<dbReference type="AlphaFoldDB" id="X0YQD8"/>
<name>X0YQD8_9ZZZZ</name>
<organism evidence="1">
    <name type="scientific">marine sediment metagenome</name>
    <dbReference type="NCBI Taxonomy" id="412755"/>
    <lineage>
        <taxon>unclassified sequences</taxon>
        <taxon>metagenomes</taxon>
        <taxon>ecological metagenomes</taxon>
    </lineage>
</organism>
<sequence>PWEPRFDNPYCSVIYDDEERIYKCWYSIFIKSAREALAPDKRAWANWSEGNRGFGVCYATSKDGIHWEKPELGLIEFNGSKKNNIVIEYTHGVAVIKDLHETDPQKRYKAIHPERKNSAVWFSRDGIRWGKKHNAGNISHGDTNQAIWWDEDLGKYVLITRRWGGANTTGRYGRGGHRQKVRSVSSDFLKWSKPEL</sequence>
<protein>
    <recommendedName>
        <fullName evidence="2">Glycosyl hydrolase family 32 N-terminal domain-containing protein</fullName>
    </recommendedName>
</protein>
<dbReference type="InterPro" id="IPR023296">
    <property type="entry name" value="Glyco_hydro_beta-prop_sf"/>
</dbReference>
<dbReference type="EMBL" id="BARS01055803">
    <property type="protein sequence ID" value="GAG49102.1"/>
    <property type="molecule type" value="Genomic_DNA"/>
</dbReference>